<name>F4Q0V5_CACFS</name>
<dbReference type="KEGG" id="dfa:DFA_03950"/>
<evidence type="ECO:0000313" key="2">
    <source>
        <dbReference type="Proteomes" id="UP000007797"/>
    </source>
</evidence>
<accession>F4Q0V5</accession>
<evidence type="ECO:0008006" key="3">
    <source>
        <dbReference type="Google" id="ProtNLM"/>
    </source>
</evidence>
<gene>
    <name evidence="1" type="ORF">DFA_03950</name>
</gene>
<dbReference type="GeneID" id="14870468"/>
<organism evidence="1 2">
    <name type="scientific">Cavenderia fasciculata</name>
    <name type="common">Slime mold</name>
    <name type="synonym">Dictyostelium fasciculatum</name>
    <dbReference type="NCBI Taxonomy" id="261658"/>
    <lineage>
        <taxon>Eukaryota</taxon>
        <taxon>Amoebozoa</taxon>
        <taxon>Evosea</taxon>
        <taxon>Eumycetozoa</taxon>
        <taxon>Dictyostelia</taxon>
        <taxon>Acytosteliales</taxon>
        <taxon>Cavenderiaceae</taxon>
        <taxon>Cavenderia</taxon>
    </lineage>
</organism>
<dbReference type="EMBL" id="GL883018">
    <property type="protein sequence ID" value="EGG18456.1"/>
    <property type="molecule type" value="Genomic_DNA"/>
</dbReference>
<keyword evidence="2" id="KW-1185">Reference proteome</keyword>
<dbReference type="Proteomes" id="UP000007797">
    <property type="component" value="Unassembled WGS sequence"/>
</dbReference>
<reference evidence="2" key="1">
    <citation type="journal article" date="2011" name="Genome Res.">
        <title>Phylogeny-wide analysis of social amoeba genomes highlights ancient origins for complex intercellular communication.</title>
        <authorList>
            <person name="Heidel A.J."/>
            <person name="Lawal H.M."/>
            <person name="Felder M."/>
            <person name="Schilde C."/>
            <person name="Helps N.R."/>
            <person name="Tunggal B."/>
            <person name="Rivero F."/>
            <person name="John U."/>
            <person name="Schleicher M."/>
            <person name="Eichinger L."/>
            <person name="Platzer M."/>
            <person name="Noegel A.A."/>
            <person name="Schaap P."/>
            <person name="Gloeckner G."/>
        </authorList>
    </citation>
    <scope>NUCLEOTIDE SEQUENCE [LARGE SCALE GENOMIC DNA]</scope>
    <source>
        <strain evidence="2">SH3</strain>
    </source>
</reference>
<evidence type="ECO:0000313" key="1">
    <source>
        <dbReference type="EMBL" id="EGG18456.1"/>
    </source>
</evidence>
<sequence length="379" mass="43682">MRDIDSIIDYNTDRSNNNIGVIDVFDKKVILLSTYQVCNGLHRSTIYDTHYFYDVFVERPTLFPDAMIIKEAQLIYHKSNEHNEHGVPCAPYLHIKRFTNVQVTKVDIGTNKTNLFHTMSTLPDEWIPQHLVGSTVLTDDIIDRRWSKATISGVLPTILFKKIIGYLCVLKGSGSYIQLINLSLVCHRWYFIVSRENLNVNVKVCDDQIYQFYNLFFRGQQHFIKSINHLDLSVPAGCEPIYPYTQDFYTLLSERSISIRSISFRKDNGHRCWAIQSIYSDCFPNLSKIHVDKPPKVFFQVANSLPTLKTVSLYISNIAYPFHPLVEVIKLVSTNHTIVNYSVIVRYDIANTADELLQVCISNGSIQKIRTNLIFKSNI</sequence>
<dbReference type="CDD" id="cd09917">
    <property type="entry name" value="F-box_SF"/>
    <property type="match status" value="1"/>
</dbReference>
<dbReference type="AlphaFoldDB" id="F4Q0V5"/>
<protein>
    <recommendedName>
        <fullName evidence="3">F-box domain-containing protein</fullName>
    </recommendedName>
</protein>
<proteinExistence type="predicted"/>
<dbReference type="RefSeq" id="XP_004366360.1">
    <property type="nucleotide sequence ID" value="XM_004366303.1"/>
</dbReference>